<sequence length="30" mass="3411">CYTPISHTKDRPILRPPSAFLSNKKTPTLK</sequence>
<accession>A0ABD2DF29</accession>
<feature type="non-terminal residue" evidence="2">
    <location>
        <position position="1"/>
    </location>
</feature>
<feature type="non-terminal residue" evidence="2">
    <location>
        <position position="30"/>
    </location>
</feature>
<proteinExistence type="predicted"/>
<organism evidence="2 3">
    <name type="scientific">Daubentonia madagascariensis</name>
    <name type="common">Aye-aye</name>
    <name type="synonym">Sciurus madagascariensis</name>
    <dbReference type="NCBI Taxonomy" id="31869"/>
    <lineage>
        <taxon>Eukaryota</taxon>
        <taxon>Metazoa</taxon>
        <taxon>Chordata</taxon>
        <taxon>Craniata</taxon>
        <taxon>Vertebrata</taxon>
        <taxon>Euteleostomi</taxon>
        <taxon>Mammalia</taxon>
        <taxon>Eutheria</taxon>
        <taxon>Euarchontoglires</taxon>
        <taxon>Primates</taxon>
        <taxon>Strepsirrhini</taxon>
        <taxon>Chiromyiformes</taxon>
        <taxon>Daubentoniidae</taxon>
        <taxon>Daubentonia</taxon>
    </lineage>
</organism>
<evidence type="ECO:0000313" key="2">
    <source>
        <dbReference type="EMBL" id="KAL2765186.1"/>
    </source>
</evidence>
<feature type="compositionally biased region" description="Polar residues" evidence="1">
    <location>
        <begin position="20"/>
        <end position="30"/>
    </location>
</feature>
<name>A0ABD2DF29_DAUMA</name>
<evidence type="ECO:0000256" key="1">
    <source>
        <dbReference type="SAM" id="MobiDB-lite"/>
    </source>
</evidence>
<dbReference type="Proteomes" id="UP001610411">
    <property type="component" value="Unassembled WGS sequence"/>
</dbReference>
<comment type="caution">
    <text evidence="2">The sequence shown here is derived from an EMBL/GenBank/DDBJ whole genome shotgun (WGS) entry which is preliminary data.</text>
</comment>
<feature type="region of interest" description="Disordered" evidence="1">
    <location>
        <begin position="1"/>
        <end position="30"/>
    </location>
</feature>
<evidence type="ECO:0000313" key="3">
    <source>
        <dbReference type="Proteomes" id="UP001610411"/>
    </source>
</evidence>
<protein>
    <submittedName>
        <fullName evidence="2">Small nuclear protein PRAC1</fullName>
    </submittedName>
</protein>
<gene>
    <name evidence="2" type="ORF">WCI35_026970</name>
</gene>
<reference evidence="2 3" key="1">
    <citation type="journal article" date="2024" name="G3 (Bethesda)">
        <title>A hybrid genome assembly of the endangered aye-aye (Daubentonia madagascariensis).</title>
        <authorList>
            <person name="Versoza C.J."/>
            <person name="Pfeifer S.P."/>
        </authorList>
    </citation>
    <scope>NUCLEOTIDE SEQUENCE [LARGE SCALE GENOMIC DNA]</scope>
    <source>
        <strain evidence="2">6821</strain>
    </source>
</reference>
<keyword evidence="3" id="KW-1185">Reference proteome</keyword>
<dbReference type="EMBL" id="JBFSEQ010000011">
    <property type="protein sequence ID" value="KAL2765186.1"/>
    <property type="molecule type" value="Genomic_DNA"/>
</dbReference>
<dbReference type="AlphaFoldDB" id="A0ABD2DF29"/>